<dbReference type="Proteomes" id="UP001224775">
    <property type="component" value="Unassembled WGS sequence"/>
</dbReference>
<dbReference type="GO" id="GO:0032259">
    <property type="term" value="P:methylation"/>
    <property type="evidence" value="ECO:0007669"/>
    <property type="project" value="UniProtKB-KW"/>
</dbReference>
<gene>
    <name evidence="2" type="ORF">QTG54_013981</name>
</gene>
<dbReference type="Gene3D" id="3.40.50.150">
    <property type="entry name" value="Vaccinia Virus protein VP39"/>
    <property type="match status" value="1"/>
</dbReference>
<dbReference type="AlphaFoldDB" id="A0AAD8XXN2"/>
<dbReference type="PANTHER" id="PTHR14614">
    <property type="entry name" value="HEPATOCELLULAR CARCINOMA-ASSOCIATED ANTIGEN"/>
    <property type="match status" value="1"/>
</dbReference>
<sequence>MMSSGVNAIATLLAILLTTSFAITTSAFSVPPMATSYPRPLHPGGFSLPPMVEDLIPIATTITSAAADKDSQSKDKILQKDLLLVRPPDMESLWEWYANTKRQTDSDPSWGRIWPTALSLARFTLQSLHSGEEEDGSIVINLASELNEQDQDIVKQAIKALQTTSHIIELGCGLGLAGLSFAVSAATESKNIKRTVTFLDREPYALHCVMASAAINNLATAPISSEQEVVAGGTPPLITARSSIDDWTSTDKNISYKDLQLGALDYDNKQTLILASDILYEPSSMDALATKLRNLLHPTDGGYVLITDPEKERTSGCRSALVESVKQTGGQVVMLPMPQPKNDGMAMNKSMLVESDVDIDGNLAKTVLIVVHFNGA</sequence>
<proteinExistence type="predicted"/>
<evidence type="ECO:0000256" key="1">
    <source>
        <dbReference type="SAM" id="SignalP"/>
    </source>
</evidence>
<dbReference type="SUPFAM" id="SSF53335">
    <property type="entry name" value="S-adenosyl-L-methionine-dependent methyltransferases"/>
    <property type="match status" value="1"/>
</dbReference>
<keyword evidence="3" id="KW-1185">Reference proteome</keyword>
<dbReference type="PANTHER" id="PTHR14614:SF130">
    <property type="entry name" value="PROTEIN-LYSINE N-METHYLTRANSFERASE EEF2KMT"/>
    <property type="match status" value="1"/>
</dbReference>
<feature type="signal peptide" evidence="1">
    <location>
        <begin position="1"/>
        <end position="27"/>
    </location>
</feature>
<name>A0AAD8XXN2_9STRA</name>
<dbReference type="InterPro" id="IPR029063">
    <property type="entry name" value="SAM-dependent_MTases_sf"/>
</dbReference>
<dbReference type="GO" id="GO:0008168">
    <property type="term" value="F:methyltransferase activity"/>
    <property type="evidence" value="ECO:0007669"/>
    <property type="project" value="UniProtKB-KW"/>
</dbReference>
<evidence type="ECO:0000313" key="3">
    <source>
        <dbReference type="Proteomes" id="UP001224775"/>
    </source>
</evidence>
<dbReference type="InterPro" id="IPR019410">
    <property type="entry name" value="Methyltransf_16"/>
</dbReference>
<evidence type="ECO:0000313" key="2">
    <source>
        <dbReference type="EMBL" id="KAK1735367.1"/>
    </source>
</evidence>
<reference evidence="2" key="1">
    <citation type="submission" date="2023-06" db="EMBL/GenBank/DDBJ databases">
        <title>Survivors Of The Sea: Transcriptome response of Skeletonema marinoi to long-term dormancy.</title>
        <authorList>
            <person name="Pinder M.I.M."/>
            <person name="Kourtchenko O."/>
            <person name="Robertson E.K."/>
            <person name="Larsson T."/>
            <person name="Maumus F."/>
            <person name="Osuna-Cruz C.M."/>
            <person name="Vancaester E."/>
            <person name="Stenow R."/>
            <person name="Vandepoele K."/>
            <person name="Ploug H."/>
            <person name="Bruchert V."/>
            <person name="Godhe A."/>
            <person name="Topel M."/>
        </authorList>
    </citation>
    <scope>NUCLEOTIDE SEQUENCE</scope>
    <source>
        <strain evidence="2">R05AC</strain>
    </source>
</reference>
<dbReference type="EMBL" id="JATAAI010000034">
    <property type="protein sequence ID" value="KAK1735367.1"/>
    <property type="molecule type" value="Genomic_DNA"/>
</dbReference>
<keyword evidence="2" id="KW-0808">Transferase</keyword>
<comment type="caution">
    <text evidence="2">The sequence shown here is derived from an EMBL/GenBank/DDBJ whole genome shotgun (WGS) entry which is preliminary data.</text>
</comment>
<protein>
    <submittedName>
        <fullName evidence="2">Methyltransferase</fullName>
        <ecNumber evidence="2">2.1.1.-</ecNumber>
    </submittedName>
</protein>
<organism evidence="2 3">
    <name type="scientific">Skeletonema marinoi</name>
    <dbReference type="NCBI Taxonomy" id="267567"/>
    <lineage>
        <taxon>Eukaryota</taxon>
        <taxon>Sar</taxon>
        <taxon>Stramenopiles</taxon>
        <taxon>Ochrophyta</taxon>
        <taxon>Bacillariophyta</taxon>
        <taxon>Coscinodiscophyceae</taxon>
        <taxon>Thalassiosirophycidae</taxon>
        <taxon>Thalassiosirales</taxon>
        <taxon>Skeletonemataceae</taxon>
        <taxon>Skeletonema</taxon>
        <taxon>Skeletonema marinoi-dohrnii complex</taxon>
    </lineage>
</organism>
<feature type="chain" id="PRO_5042207099" evidence="1">
    <location>
        <begin position="28"/>
        <end position="376"/>
    </location>
</feature>
<keyword evidence="2" id="KW-0489">Methyltransferase</keyword>
<dbReference type="EC" id="2.1.1.-" evidence="2"/>
<keyword evidence="1" id="KW-0732">Signal</keyword>
<accession>A0AAD8XXN2</accession>